<feature type="transmembrane region" description="Helical" evidence="1">
    <location>
        <begin position="107"/>
        <end position="127"/>
    </location>
</feature>
<evidence type="ECO:0000313" key="2">
    <source>
        <dbReference type="EMBL" id="KAK4462841.1"/>
    </source>
</evidence>
<feature type="transmembrane region" description="Helical" evidence="1">
    <location>
        <begin position="77"/>
        <end position="95"/>
    </location>
</feature>
<reference evidence="2" key="2">
    <citation type="submission" date="2023-06" db="EMBL/GenBank/DDBJ databases">
        <authorList>
            <consortium name="Lawrence Berkeley National Laboratory"/>
            <person name="Mondo S.J."/>
            <person name="Hensen N."/>
            <person name="Bonometti L."/>
            <person name="Westerberg I."/>
            <person name="Brannstrom I.O."/>
            <person name="Guillou S."/>
            <person name="Cros-Aarteil S."/>
            <person name="Calhoun S."/>
            <person name="Haridas S."/>
            <person name="Kuo A."/>
            <person name="Pangilinan J."/>
            <person name="Riley R."/>
            <person name="Labutti K."/>
            <person name="Andreopoulos B."/>
            <person name="Lipzen A."/>
            <person name="Chen C."/>
            <person name="Yanf M."/>
            <person name="Daum C."/>
            <person name="Ng V."/>
            <person name="Clum A."/>
            <person name="Steindorff A."/>
            <person name="Ohm R."/>
            <person name="Martin F."/>
            <person name="Silar P."/>
            <person name="Natvig D."/>
            <person name="Lalanne C."/>
            <person name="Gautier V."/>
            <person name="Ament-Velasquez S.L."/>
            <person name="Kruys A."/>
            <person name="Hutchinson M.I."/>
            <person name="Powell A.J."/>
            <person name="Barry K."/>
            <person name="Miller A.N."/>
            <person name="Grigoriev I.V."/>
            <person name="Debuchy R."/>
            <person name="Gladieux P."/>
            <person name="Thoren M.H."/>
            <person name="Johannesson H."/>
        </authorList>
    </citation>
    <scope>NUCLEOTIDE SEQUENCE</scope>
    <source>
        <strain evidence="2">PSN324</strain>
    </source>
</reference>
<dbReference type="Proteomes" id="UP001321749">
    <property type="component" value="Unassembled WGS sequence"/>
</dbReference>
<dbReference type="AlphaFoldDB" id="A0AAV9HSV0"/>
<evidence type="ECO:0000313" key="3">
    <source>
        <dbReference type="Proteomes" id="UP001321749"/>
    </source>
</evidence>
<protein>
    <submittedName>
        <fullName evidence="2">Uncharacterized protein</fullName>
    </submittedName>
</protein>
<keyword evidence="1" id="KW-1133">Transmembrane helix</keyword>
<keyword evidence="3" id="KW-1185">Reference proteome</keyword>
<reference evidence="2" key="1">
    <citation type="journal article" date="2023" name="Mol. Phylogenet. Evol.">
        <title>Genome-scale phylogeny and comparative genomics of the fungal order Sordariales.</title>
        <authorList>
            <person name="Hensen N."/>
            <person name="Bonometti L."/>
            <person name="Westerberg I."/>
            <person name="Brannstrom I.O."/>
            <person name="Guillou S."/>
            <person name="Cros-Aarteil S."/>
            <person name="Calhoun S."/>
            <person name="Haridas S."/>
            <person name="Kuo A."/>
            <person name="Mondo S."/>
            <person name="Pangilinan J."/>
            <person name="Riley R."/>
            <person name="LaButti K."/>
            <person name="Andreopoulos B."/>
            <person name="Lipzen A."/>
            <person name="Chen C."/>
            <person name="Yan M."/>
            <person name="Daum C."/>
            <person name="Ng V."/>
            <person name="Clum A."/>
            <person name="Steindorff A."/>
            <person name="Ohm R.A."/>
            <person name="Martin F."/>
            <person name="Silar P."/>
            <person name="Natvig D.O."/>
            <person name="Lalanne C."/>
            <person name="Gautier V."/>
            <person name="Ament-Velasquez S.L."/>
            <person name="Kruys A."/>
            <person name="Hutchinson M.I."/>
            <person name="Powell A.J."/>
            <person name="Barry K."/>
            <person name="Miller A.N."/>
            <person name="Grigoriev I.V."/>
            <person name="Debuchy R."/>
            <person name="Gladieux P."/>
            <person name="Hiltunen Thoren M."/>
            <person name="Johannesson H."/>
        </authorList>
    </citation>
    <scope>NUCLEOTIDE SEQUENCE</scope>
    <source>
        <strain evidence="2">PSN324</strain>
    </source>
</reference>
<name>A0AAV9HSV0_9PEZI</name>
<proteinExistence type="predicted"/>
<gene>
    <name evidence="2" type="ORF">QBC42DRAFT_286012</name>
</gene>
<accession>A0AAV9HSV0</accession>
<dbReference type="Gene3D" id="1.20.1740.10">
    <property type="entry name" value="Amino acid/polyamine transporter I"/>
    <property type="match status" value="1"/>
</dbReference>
<comment type="caution">
    <text evidence="2">The sequence shown here is derived from an EMBL/GenBank/DDBJ whole genome shotgun (WGS) entry which is preliminary data.</text>
</comment>
<sequence>MARTILLHKINEVLSSTARSGGGRSYRLKFLISCSFGVANAIFGNPAAEAIQFGVSMQSVIELGGTEDQGYHDSLKVVGWVVGIVGLCDMFSVFTRQYVINVNNMLAVLKVAFLVTTAIIGIEYGTLPSNQCRSISWETRSDQGSSVGDGILATLFALYACSGFDQPFYVLI</sequence>
<keyword evidence="1" id="KW-0472">Membrane</keyword>
<keyword evidence="1" id="KW-0812">Transmembrane</keyword>
<evidence type="ECO:0000256" key="1">
    <source>
        <dbReference type="SAM" id="Phobius"/>
    </source>
</evidence>
<organism evidence="2 3">
    <name type="scientific">Cladorrhinum samala</name>
    <dbReference type="NCBI Taxonomy" id="585594"/>
    <lineage>
        <taxon>Eukaryota</taxon>
        <taxon>Fungi</taxon>
        <taxon>Dikarya</taxon>
        <taxon>Ascomycota</taxon>
        <taxon>Pezizomycotina</taxon>
        <taxon>Sordariomycetes</taxon>
        <taxon>Sordariomycetidae</taxon>
        <taxon>Sordariales</taxon>
        <taxon>Podosporaceae</taxon>
        <taxon>Cladorrhinum</taxon>
    </lineage>
</organism>
<dbReference type="EMBL" id="MU864966">
    <property type="protein sequence ID" value="KAK4462841.1"/>
    <property type="molecule type" value="Genomic_DNA"/>
</dbReference>